<keyword evidence="4" id="KW-1185">Reference proteome</keyword>
<protein>
    <recommendedName>
        <fullName evidence="5">DUF2141 domain-containing protein</fullName>
    </recommendedName>
</protein>
<dbReference type="InterPro" id="IPR018673">
    <property type="entry name" value="DUF2141"/>
</dbReference>
<proteinExistence type="predicted"/>
<feature type="compositionally biased region" description="Polar residues" evidence="1">
    <location>
        <begin position="16"/>
        <end position="29"/>
    </location>
</feature>
<comment type="caution">
    <text evidence="3">The sequence shown here is derived from an EMBL/GenBank/DDBJ whole genome shotgun (WGS) entry which is preliminary data.</text>
</comment>
<feature type="region of interest" description="Disordered" evidence="1">
    <location>
        <begin position="1"/>
        <end position="29"/>
    </location>
</feature>
<keyword evidence="2" id="KW-0472">Membrane</keyword>
<reference evidence="3 4" key="1">
    <citation type="submission" date="2019-02" db="EMBL/GenBank/DDBJ databases">
        <title>Deep-cultivation of Planctomycetes and their phenomic and genomic characterization uncovers novel biology.</title>
        <authorList>
            <person name="Wiegand S."/>
            <person name="Jogler M."/>
            <person name="Boedeker C."/>
            <person name="Pinto D."/>
            <person name="Vollmers J."/>
            <person name="Rivas-Marin E."/>
            <person name="Kohn T."/>
            <person name="Peeters S.H."/>
            <person name="Heuer A."/>
            <person name="Rast P."/>
            <person name="Oberbeckmann S."/>
            <person name="Bunk B."/>
            <person name="Jeske O."/>
            <person name="Meyerdierks A."/>
            <person name="Storesund J.E."/>
            <person name="Kallscheuer N."/>
            <person name="Luecker S."/>
            <person name="Lage O.M."/>
            <person name="Pohl T."/>
            <person name="Merkel B.J."/>
            <person name="Hornburger P."/>
            <person name="Mueller R.-W."/>
            <person name="Bruemmer F."/>
            <person name="Labrenz M."/>
            <person name="Spormann A.M."/>
            <person name="Op Den Camp H."/>
            <person name="Overmann J."/>
            <person name="Amann R."/>
            <person name="Jetten M.S.M."/>
            <person name="Mascher T."/>
            <person name="Medema M.H."/>
            <person name="Devos D.P."/>
            <person name="Kaster A.-K."/>
            <person name="Ovreas L."/>
            <person name="Rohde M."/>
            <person name="Galperin M.Y."/>
            <person name="Jogler C."/>
        </authorList>
    </citation>
    <scope>NUCLEOTIDE SEQUENCE [LARGE SCALE GENOMIC DNA]</scope>
    <source>
        <strain evidence="3 4">Pan14r</strain>
    </source>
</reference>
<evidence type="ECO:0000313" key="4">
    <source>
        <dbReference type="Proteomes" id="UP000317238"/>
    </source>
</evidence>
<feature type="transmembrane region" description="Helical" evidence="2">
    <location>
        <begin position="53"/>
        <end position="71"/>
    </location>
</feature>
<evidence type="ECO:0008006" key="5">
    <source>
        <dbReference type="Google" id="ProtNLM"/>
    </source>
</evidence>
<evidence type="ECO:0000256" key="2">
    <source>
        <dbReference type="SAM" id="Phobius"/>
    </source>
</evidence>
<dbReference type="Proteomes" id="UP000317238">
    <property type="component" value="Unassembled WGS sequence"/>
</dbReference>
<sequence length="274" mass="29210">MAQHQDTNDAKVSVETADSSSTTSPWNGSWDSGAAGFAAEPAASLWQENNGNFLVMFAVGIFVLGSGVLACRQLRFVPPRFPDGRAIQPPEDSLIPIPESGVESVDDLGTTGDEADVDSDGLVGAIQPVIQTSLQRPMPAAVSKAKSTKVSSGASSYRIIARGAAADRGNMMLAVYDSPDGFNDPASAIYRDKVQVRDGGATFQLPAAKLPRRFAVAVYHDENADSRLNRNLWGIPTERYGFSNDARSLTGPPSFDQAVVQKSDHSDRLVIAIR</sequence>
<name>A0A5C5YC28_9PLAN</name>
<evidence type="ECO:0000313" key="3">
    <source>
        <dbReference type="EMBL" id="TWT72001.1"/>
    </source>
</evidence>
<dbReference type="AlphaFoldDB" id="A0A5C5YC28"/>
<organism evidence="3 4">
    <name type="scientific">Crateriforma conspicua</name>
    <dbReference type="NCBI Taxonomy" id="2527996"/>
    <lineage>
        <taxon>Bacteria</taxon>
        <taxon>Pseudomonadati</taxon>
        <taxon>Planctomycetota</taxon>
        <taxon>Planctomycetia</taxon>
        <taxon>Planctomycetales</taxon>
        <taxon>Planctomycetaceae</taxon>
        <taxon>Crateriforma</taxon>
    </lineage>
</organism>
<gene>
    <name evidence="3" type="ORF">Pan14r_43180</name>
</gene>
<keyword evidence="2" id="KW-0812">Transmembrane</keyword>
<accession>A0A5C5YC28</accession>
<evidence type="ECO:0000256" key="1">
    <source>
        <dbReference type="SAM" id="MobiDB-lite"/>
    </source>
</evidence>
<keyword evidence="2" id="KW-1133">Transmembrane helix</keyword>
<dbReference type="Pfam" id="PF09912">
    <property type="entry name" value="DUF2141"/>
    <property type="match status" value="1"/>
</dbReference>
<dbReference type="EMBL" id="SJPL01000001">
    <property type="protein sequence ID" value="TWT72001.1"/>
    <property type="molecule type" value="Genomic_DNA"/>
</dbReference>